<keyword evidence="1 2" id="KW-0728">SH3 domain</keyword>
<keyword evidence="4" id="KW-0812">Transmembrane</keyword>
<evidence type="ECO:0000256" key="3">
    <source>
        <dbReference type="SAM" id="MobiDB-lite"/>
    </source>
</evidence>
<feature type="compositionally biased region" description="Polar residues" evidence="3">
    <location>
        <begin position="248"/>
        <end position="259"/>
    </location>
</feature>
<keyword evidence="7" id="KW-1185">Reference proteome</keyword>
<name>A0AAD7GTA4_MYCRO</name>
<feature type="compositionally biased region" description="Gly residues" evidence="3">
    <location>
        <begin position="173"/>
        <end position="186"/>
    </location>
</feature>
<evidence type="ECO:0000256" key="2">
    <source>
        <dbReference type="PROSITE-ProRule" id="PRU00192"/>
    </source>
</evidence>
<protein>
    <recommendedName>
        <fullName evidence="5">SH3 domain-containing protein</fullName>
    </recommendedName>
</protein>
<feature type="compositionally biased region" description="Basic and acidic residues" evidence="3">
    <location>
        <begin position="193"/>
        <end position="208"/>
    </location>
</feature>
<evidence type="ECO:0000256" key="4">
    <source>
        <dbReference type="SAM" id="Phobius"/>
    </source>
</evidence>
<feature type="transmembrane region" description="Helical" evidence="4">
    <location>
        <begin position="51"/>
        <end position="74"/>
    </location>
</feature>
<dbReference type="InterPro" id="IPR001452">
    <property type="entry name" value="SH3_domain"/>
</dbReference>
<accession>A0AAD7GTA4</accession>
<keyword evidence="4" id="KW-1133">Transmembrane helix</keyword>
<evidence type="ECO:0000256" key="1">
    <source>
        <dbReference type="ARBA" id="ARBA00022443"/>
    </source>
</evidence>
<sequence>MQSETAHPQRRAHSAPALRNYFHCSVLLLSVAAWLLAFAAQIAATKIVGRAAVGVLWFAIFLQLFLIIGVLVVLLRETVAPFHLQLAFFATMAGVFAVIGVDMSIFTGERSRDAMGAGWLVLAVVDILWVLYFSAEPGTPLAHLVEGMVFAPRQHQHQNGRAHSGKERHESGSGSGSGLRSGGAGETGFYDAEEMRSDGSPDETKVGHEGPNGAASPEKSPEWRGMDRRIVDRSQDSEAMEPEPEPETTSTNDRSQNLTPRRPPPPVSKNRRAVYVEEPRHLSTIYDNTESTSDSATRDSQPERDSAQLYPFKVRARSDWIPRSPSEISFRKGDVLHSAEKEGKKWWKVRKADGSVGSAPSNYFKVVSS</sequence>
<gene>
    <name evidence="6" type="ORF">B0H17DRAFT_1326384</name>
</gene>
<comment type="caution">
    <text evidence="6">The sequence shown here is derived from an EMBL/GenBank/DDBJ whole genome shotgun (WGS) entry which is preliminary data.</text>
</comment>
<feature type="compositionally biased region" description="Polar residues" evidence="3">
    <location>
        <begin position="285"/>
        <end position="295"/>
    </location>
</feature>
<dbReference type="CDD" id="cd00174">
    <property type="entry name" value="SH3"/>
    <property type="match status" value="1"/>
</dbReference>
<feature type="compositionally biased region" description="Basic and acidic residues" evidence="3">
    <location>
        <begin position="296"/>
        <end position="306"/>
    </location>
</feature>
<feature type="compositionally biased region" description="Basic and acidic residues" evidence="3">
    <location>
        <begin position="219"/>
        <end position="236"/>
    </location>
</feature>
<dbReference type="PROSITE" id="PS50002">
    <property type="entry name" value="SH3"/>
    <property type="match status" value="1"/>
</dbReference>
<organism evidence="6 7">
    <name type="scientific">Mycena rosella</name>
    <name type="common">Pink bonnet</name>
    <name type="synonym">Agaricus rosellus</name>
    <dbReference type="NCBI Taxonomy" id="1033263"/>
    <lineage>
        <taxon>Eukaryota</taxon>
        <taxon>Fungi</taxon>
        <taxon>Dikarya</taxon>
        <taxon>Basidiomycota</taxon>
        <taxon>Agaricomycotina</taxon>
        <taxon>Agaricomycetes</taxon>
        <taxon>Agaricomycetidae</taxon>
        <taxon>Agaricales</taxon>
        <taxon>Marasmiineae</taxon>
        <taxon>Mycenaceae</taxon>
        <taxon>Mycena</taxon>
    </lineage>
</organism>
<proteinExistence type="predicted"/>
<feature type="region of interest" description="Disordered" evidence="3">
    <location>
        <begin position="156"/>
        <end position="307"/>
    </location>
</feature>
<evidence type="ECO:0000259" key="5">
    <source>
        <dbReference type="PROSITE" id="PS50002"/>
    </source>
</evidence>
<feature type="transmembrane region" description="Helical" evidence="4">
    <location>
        <begin position="86"/>
        <end position="105"/>
    </location>
</feature>
<dbReference type="Pfam" id="PF00018">
    <property type="entry name" value="SH3_1"/>
    <property type="match status" value="1"/>
</dbReference>
<keyword evidence="4" id="KW-0472">Membrane</keyword>
<dbReference type="Gene3D" id="2.30.30.40">
    <property type="entry name" value="SH3 Domains"/>
    <property type="match status" value="1"/>
</dbReference>
<evidence type="ECO:0000313" key="7">
    <source>
        <dbReference type="Proteomes" id="UP001221757"/>
    </source>
</evidence>
<dbReference type="SUPFAM" id="SSF50044">
    <property type="entry name" value="SH3-domain"/>
    <property type="match status" value="1"/>
</dbReference>
<feature type="transmembrane region" description="Helical" evidence="4">
    <location>
        <begin position="20"/>
        <end position="39"/>
    </location>
</feature>
<feature type="transmembrane region" description="Helical" evidence="4">
    <location>
        <begin position="117"/>
        <end position="135"/>
    </location>
</feature>
<dbReference type="InterPro" id="IPR036028">
    <property type="entry name" value="SH3-like_dom_sf"/>
</dbReference>
<feature type="domain" description="SH3" evidence="5">
    <location>
        <begin position="309"/>
        <end position="369"/>
    </location>
</feature>
<reference evidence="6" key="1">
    <citation type="submission" date="2023-03" db="EMBL/GenBank/DDBJ databases">
        <title>Massive genome expansion in bonnet fungi (Mycena s.s.) driven by repeated elements and novel gene families across ecological guilds.</title>
        <authorList>
            <consortium name="Lawrence Berkeley National Laboratory"/>
            <person name="Harder C.B."/>
            <person name="Miyauchi S."/>
            <person name="Viragh M."/>
            <person name="Kuo A."/>
            <person name="Thoen E."/>
            <person name="Andreopoulos B."/>
            <person name="Lu D."/>
            <person name="Skrede I."/>
            <person name="Drula E."/>
            <person name="Henrissat B."/>
            <person name="Morin E."/>
            <person name="Kohler A."/>
            <person name="Barry K."/>
            <person name="LaButti K."/>
            <person name="Morin E."/>
            <person name="Salamov A."/>
            <person name="Lipzen A."/>
            <person name="Mereny Z."/>
            <person name="Hegedus B."/>
            <person name="Baldrian P."/>
            <person name="Stursova M."/>
            <person name="Weitz H."/>
            <person name="Taylor A."/>
            <person name="Grigoriev I.V."/>
            <person name="Nagy L.G."/>
            <person name="Martin F."/>
            <person name="Kauserud H."/>
        </authorList>
    </citation>
    <scope>NUCLEOTIDE SEQUENCE</scope>
    <source>
        <strain evidence="6">CBHHK067</strain>
    </source>
</reference>
<dbReference type="SMART" id="SM00326">
    <property type="entry name" value="SH3"/>
    <property type="match status" value="1"/>
</dbReference>
<dbReference type="AlphaFoldDB" id="A0AAD7GTA4"/>
<dbReference type="EMBL" id="JARKIE010000009">
    <property type="protein sequence ID" value="KAJ7704881.1"/>
    <property type="molecule type" value="Genomic_DNA"/>
</dbReference>
<evidence type="ECO:0000313" key="6">
    <source>
        <dbReference type="EMBL" id="KAJ7704881.1"/>
    </source>
</evidence>
<dbReference type="Proteomes" id="UP001221757">
    <property type="component" value="Unassembled WGS sequence"/>
</dbReference>